<evidence type="ECO:0000256" key="4">
    <source>
        <dbReference type="ARBA" id="ARBA00022827"/>
    </source>
</evidence>
<dbReference type="OrthoDB" id="407275at2759"/>
<dbReference type="InterPro" id="IPR006094">
    <property type="entry name" value="Oxid_FAD_bind_N"/>
</dbReference>
<dbReference type="GO" id="GO:0071949">
    <property type="term" value="F:FAD binding"/>
    <property type="evidence" value="ECO:0007669"/>
    <property type="project" value="InterPro"/>
</dbReference>
<dbReference type="PROSITE" id="PS51387">
    <property type="entry name" value="FAD_PCMH"/>
    <property type="match status" value="1"/>
</dbReference>
<feature type="chain" id="PRO_5016240845" evidence="6">
    <location>
        <begin position="22"/>
        <end position="530"/>
    </location>
</feature>
<comment type="cofactor">
    <cofactor evidence="1">
        <name>FAD</name>
        <dbReference type="ChEBI" id="CHEBI:57692"/>
    </cofactor>
</comment>
<evidence type="ECO:0000313" key="9">
    <source>
        <dbReference type="Proteomes" id="UP000245884"/>
    </source>
</evidence>
<proteinExistence type="inferred from homology"/>
<evidence type="ECO:0000256" key="6">
    <source>
        <dbReference type="SAM" id="SignalP"/>
    </source>
</evidence>
<dbReference type="InterPro" id="IPR016169">
    <property type="entry name" value="FAD-bd_PCMH_sub2"/>
</dbReference>
<dbReference type="PANTHER" id="PTHR42973">
    <property type="entry name" value="BINDING OXIDOREDUCTASE, PUTATIVE (AFU_ORTHOLOGUE AFUA_1G17690)-RELATED"/>
    <property type="match status" value="1"/>
</dbReference>
<dbReference type="Gene3D" id="3.30.465.10">
    <property type="match status" value="1"/>
</dbReference>
<keyword evidence="4" id="KW-0274">FAD</keyword>
<dbReference type="SUPFAM" id="SSF56176">
    <property type="entry name" value="FAD-binding/transporter-associated domain-like"/>
    <property type="match status" value="1"/>
</dbReference>
<dbReference type="Pfam" id="PF08031">
    <property type="entry name" value="BBE"/>
    <property type="match status" value="1"/>
</dbReference>
<comment type="similarity">
    <text evidence="2">Belongs to the oxygen-dependent FAD-linked oxidoreductase family.</text>
</comment>
<feature type="signal peptide" evidence="6">
    <location>
        <begin position="1"/>
        <end position="21"/>
    </location>
</feature>
<evidence type="ECO:0000259" key="7">
    <source>
        <dbReference type="PROSITE" id="PS51387"/>
    </source>
</evidence>
<dbReference type="STRING" id="1569628.A0A316UR01"/>
<dbReference type="EMBL" id="KZ819667">
    <property type="protein sequence ID" value="PWN27722.1"/>
    <property type="molecule type" value="Genomic_DNA"/>
</dbReference>
<dbReference type="Gene3D" id="3.40.462.20">
    <property type="match status" value="1"/>
</dbReference>
<reference evidence="8 9" key="1">
    <citation type="journal article" date="2018" name="Mol. Biol. Evol.">
        <title>Broad Genomic Sampling Reveals a Smut Pathogenic Ancestry of the Fungal Clade Ustilaginomycotina.</title>
        <authorList>
            <person name="Kijpornyongpan T."/>
            <person name="Mondo S.J."/>
            <person name="Barry K."/>
            <person name="Sandor L."/>
            <person name="Lee J."/>
            <person name="Lipzen A."/>
            <person name="Pangilinan J."/>
            <person name="LaButti K."/>
            <person name="Hainaut M."/>
            <person name="Henrissat B."/>
            <person name="Grigoriev I.V."/>
            <person name="Spatafora J.W."/>
            <person name="Aime M.C."/>
        </authorList>
    </citation>
    <scope>NUCLEOTIDE SEQUENCE [LARGE SCALE GENOMIC DNA]</scope>
    <source>
        <strain evidence="8 9">MCA 5214</strain>
    </source>
</reference>
<keyword evidence="3" id="KW-0285">Flavoprotein</keyword>
<dbReference type="InterPro" id="IPR016166">
    <property type="entry name" value="FAD-bd_PCMH"/>
</dbReference>
<organism evidence="8 9">
    <name type="scientific">Jaminaea rosea</name>
    <dbReference type="NCBI Taxonomy" id="1569628"/>
    <lineage>
        <taxon>Eukaryota</taxon>
        <taxon>Fungi</taxon>
        <taxon>Dikarya</taxon>
        <taxon>Basidiomycota</taxon>
        <taxon>Ustilaginomycotina</taxon>
        <taxon>Exobasidiomycetes</taxon>
        <taxon>Microstromatales</taxon>
        <taxon>Microstromatales incertae sedis</taxon>
        <taxon>Jaminaea</taxon>
    </lineage>
</organism>
<dbReference type="GO" id="GO:0016491">
    <property type="term" value="F:oxidoreductase activity"/>
    <property type="evidence" value="ECO:0007669"/>
    <property type="project" value="UniProtKB-KW"/>
</dbReference>
<dbReference type="Pfam" id="PF01565">
    <property type="entry name" value="FAD_binding_4"/>
    <property type="match status" value="1"/>
</dbReference>
<sequence length="530" mass="56351">MPAIRSTLSTAAALLVASSSAFPISPFEPASSSLLTRADGNATVSSSLQSCLSKTGVELSYPDADSFSTLDTQQNAALPPRKPGVFAIPSDETGVAAVVKCVSAENGSQKISPRSGGHSYTGYTLGSEDGWVVVDLKKLNAIDTNKDAKTAKVGAGSKLGPMAAALAKDGFALPHGTCPTVGTGGHGLGGGYGLTSYQWGFLMDHISSMRLVKPDGTIVTVNADEEQDLWWALRGAGSNNFGIVTEFTYTLEDAPKNVVNYAHQFKTNDDCTKAFLAMQDLTTAESADAGWSKNIGGELLITGDTGIGYSCALSGQFLGTKDEYKKAMKLYNDACSARGVTASSVSAKEFTSWADALTDIMGKLDTTTVAPEAYYAKSLVTPSDVRYDSTSFGTVMSAIQDAKDYGTSLSYAFLGPHSAPNQVPMNASSYVHRDSLYLSQLYSYNFPKNNDNGGQDATYAAFDKIIDAAQAVKPDAKWAGYVNYVDNQLLVKIFDWGHFYYGSAVDRLQEIKNKVDPNMVFDFPMGIAHA</sequence>
<dbReference type="InterPro" id="IPR012951">
    <property type="entry name" value="BBE"/>
</dbReference>
<dbReference type="Proteomes" id="UP000245884">
    <property type="component" value="Unassembled WGS sequence"/>
</dbReference>
<evidence type="ECO:0000256" key="2">
    <source>
        <dbReference type="ARBA" id="ARBA00005466"/>
    </source>
</evidence>
<dbReference type="RefSeq" id="XP_025362334.1">
    <property type="nucleotide sequence ID" value="XM_025506133.1"/>
</dbReference>
<keyword evidence="9" id="KW-1185">Reference proteome</keyword>
<dbReference type="PANTHER" id="PTHR42973:SF39">
    <property type="entry name" value="FAD-BINDING PCMH-TYPE DOMAIN-CONTAINING PROTEIN"/>
    <property type="match status" value="1"/>
</dbReference>
<evidence type="ECO:0000313" key="8">
    <source>
        <dbReference type="EMBL" id="PWN27722.1"/>
    </source>
</evidence>
<dbReference type="InterPro" id="IPR036318">
    <property type="entry name" value="FAD-bd_PCMH-like_sf"/>
</dbReference>
<name>A0A316UR01_9BASI</name>
<evidence type="ECO:0000256" key="3">
    <source>
        <dbReference type="ARBA" id="ARBA00022630"/>
    </source>
</evidence>
<evidence type="ECO:0000256" key="5">
    <source>
        <dbReference type="ARBA" id="ARBA00023002"/>
    </source>
</evidence>
<gene>
    <name evidence="8" type="ORF">BDZ90DRAFT_232125</name>
</gene>
<keyword evidence="5" id="KW-0560">Oxidoreductase</keyword>
<evidence type="ECO:0000256" key="1">
    <source>
        <dbReference type="ARBA" id="ARBA00001974"/>
    </source>
</evidence>
<dbReference type="GeneID" id="37027956"/>
<dbReference type="InterPro" id="IPR050416">
    <property type="entry name" value="FAD-linked_Oxidoreductase"/>
</dbReference>
<accession>A0A316UR01</accession>
<keyword evidence="6" id="KW-0732">Signal</keyword>
<feature type="domain" description="FAD-binding PCMH-type" evidence="7">
    <location>
        <begin position="78"/>
        <end position="254"/>
    </location>
</feature>
<protein>
    <submittedName>
        <fullName evidence="8">FAD-binding domain-containing protein</fullName>
    </submittedName>
</protein>
<dbReference type="AlphaFoldDB" id="A0A316UR01"/>